<dbReference type="Pfam" id="PF00590">
    <property type="entry name" value="TP_methylase"/>
    <property type="match status" value="1"/>
</dbReference>
<keyword evidence="4" id="KW-0949">S-adenosyl-L-methionine</keyword>
<accession>A0A380TD01</accession>
<feature type="domain" description="Tetrapyrrole methylase" evidence="6">
    <location>
        <begin position="26"/>
        <end position="236"/>
    </location>
</feature>
<evidence type="ECO:0000313" key="7">
    <source>
        <dbReference type="EMBL" id="SUS05431.1"/>
    </source>
</evidence>
<keyword evidence="3 7" id="KW-0808">Transferase</keyword>
<dbReference type="GO" id="GO:0019354">
    <property type="term" value="P:siroheme biosynthetic process"/>
    <property type="evidence" value="ECO:0007669"/>
    <property type="project" value="InterPro"/>
</dbReference>
<dbReference type="FunFam" id="3.30.950.10:FF:000001">
    <property type="entry name" value="Siroheme synthase"/>
    <property type="match status" value="1"/>
</dbReference>
<dbReference type="GO" id="GO:0032259">
    <property type="term" value="P:methylation"/>
    <property type="evidence" value="ECO:0007669"/>
    <property type="project" value="UniProtKB-KW"/>
</dbReference>
<evidence type="ECO:0000256" key="2">
    <source>
        <dbReference type="ARBA" id="ARBA00022603"/>
    </source>
</evidence>
<sequence length="279" mass="29014">MTAPTSRIVGILKDMSTPSAPGRGRVFIVGAGPGDPDLLTVKALRLVRAADVIVFDRLVSQEILDLIPAGTAQVFAGKMARNHHMPQAEINALLATLALSGRTVVRLKGGDPYLFGRGGEEALHLAQQGIPFEVVPGVTSASGCSAAAGIPLTHRDLAHRVQLITGHAKEDEPLVLDWAKLAEPDATLVIYMGRTNIGRISAQLIGHGLPPDTPAAAVVNGTRADQQTIRTTLADLPTAVRDLDHAAPTLIIIGKVAALADQLAPSVPDSESAPAAQAP</sequence>
<keyword evidence="2 7" id="KW-0489">Methyltransferase</keyword>
<organism evidence="7">
    <name type="scientific">metagenome</name>
    <dbReference type="NCBI Taxonomy" id="256318"/>
    <lineage>
        <taxon>unclassified sequences</taxon>
        <taxon>metagenomes</taxon>
    </lineage>
</organism>
<evidence type="ECO:0000259" key="6">
    <source>
        <dbReference type="Pfam" id="PF00590"/>
    </source>
</evidence>
<dbReference type="InterPro" id="IPR014777">
    <property type="entry name" value="4pyrrole_Mease_sub1"/>
</dbReference>
<proteinExistence type="predicted"/>
<dbReference type="FunFam" id="3.40.1010.10:FF:000001">
    <property type="entry name" value="Siroheme synthase"/>
    <property type="match status" value="1"/>
</dbReference>
<dbReference type="EMBL" id="UIDG01000108">
    <property type="protein sequence ID" value="SUS05431.1"/>
    <property type="molecule type" value="Genomic_DNA"/>
</dbReference>
<dbReference type="SUPFAM" id="SSF53790">
    <property type="entry name" value="Tetrapyrrole methylase"/>
    <property type="match status" value="1"/>
</dbReference>
<dbReference type="InterPro" id="IPR014776">
    <property type="entry name" value="4pyrrole_Mease_sub2"/>
</dbReference>
<keyword evidence="5" id="KW-0627">Porphyrin biosynthesis</keyword>
<dbReference type="PANTHER" id="PTHR45790">
    <property type="entry name" value="SIROHEME SYNTHASE-RELATED"/>
    <property type="match status" value="1"/>
</dbReference>
<dbReference type="InterPro" id="IPR003043">
    <property type="entry name" value="Uropor_MeTrfase_CS"/>
</dbReference>
<dbReference type="PANTHER" id="PTHR45790:SF3">
    <property type="entry name" value="S-ADENOSYL-L-METHIONINE-DEPENDENT UROPORPHYRINOGEN III METHYLTRANSFERASE, CHLOROPLASTIC"/>
    <property type="match status" value="1"/>
</dbReference>
<reference evidence="7" key="1">
    <citation type="submission" date="2018-07" db="EMBL/GenBank/DDBJ databases">
        <authorList>
            <person name="Quirk P.G."/>
            <person name="Krulwich T.A."/>
        </authorList>
    </citation>
    <scope>NUCLEOTIDE SEQUENCE</scope>
</reference>
<dbReference type="PROSITE" id="PS00839">
    <property type="entry name" value="SUMT_1"/>
    <property type="match status" value="1"/>
</dbReference>
<dbReference type="GO" id="GO:0004851">
    <property type="term" value="F:uroporphyrin-III C-methyltransferase activity"/>
    <property type="evidence" value="ECO:0007669"/>
    <property type="project" value="UniProtKB-EC"/>
</dbReference>
<dbReference type="InterPro" id="IPR000878">
    <property type="entry name" value="4pyrrol_Mease"/>
</dbReference>
<evidence type="ECO:0000256" key="5">
    <source>
        <dbReference type="ARBA" id="ARBA00023244"/>
    </source>
</evidence>
<evidence type="ECO:0000256" key="3">
    <source>
        <dbReference type="ARBA" id="ARBA00022679"/>
    </source>
</evidence>
<dbReference type="InterPro" id="IPR050161">
    <property type="entry name" value="Siro_Cobalamin_biosynth"/>
</dbReference>
<dbReference type="NCBIfam" id="NF004790">
    <property type="entry name" value="PRK06136.1"/>
    <property type="match status" value="1"/>
</dbReference>
<dbReference type="InterPro" id="IPR035996">
    <property type="entry name" value="4pyrrol_Methylase_sf"/>
</dbReference>
<dbReference type="EC" id="2.1.1.107" evidence="1"/>
<gene>
    <name evidence="7" type="primary">cobA</name>
    <name evidence="7" type="ORF">DF3PB_1960006</name>
</gene>
<evidence type="ECO:0000256" key="4">
    <source>
        <dbReference type="ARBA" id="ARBA00022691"/>
    </source>
</evidence>
<evidence type="ECO:0000256" key="1">
    <source>
        <dbReference type="ARBA" id="ARBA00012162"/>
    </source>
</evidence>
<dbReference type="InterPro" id="IPR006366">
    <property type="entry name" value="CobA/CysG_C"/>
</dbReference>
<dbReference type="Gene3D" id="3.40.1010.10">
    <property type="entry name" value="Cobalt-precorrin-4 Transmethylase, Domain 1"/>
    <property type="match status" value="1"/>
</dbReference>
<dbReference type="NCBIfam" id="TIGR01469">
    <property type="entry name" value="cobA_cysG_Cterm"/>
    <property type="match status" value="1"/>
</dbReference>
<dbReference type="PROSITE" id="PS00840">
    <property type="entry name" value="SUMT_2"/>
    <property type="match status" value="1"/>
</dbReference>
<dbReference type="AlphaFoldDB" id="A0A380TD01"/>
<dbReference type="CDD" id="cd11642">
    <property type="entry name" value="SUMT"/>
    <property type="match status" value="1"/>
</dbReference>
<name>A0A380TD01_9ZZZZ</name>
<dbReference type="Gene3D" id="3.30.950.10">
    <property type="entry name" value="Methyltransferase, Cobalt-precorrin-4 Transmethylase, Domain 2"/>
    <property type="match status" value="1"/>
</dbReference>
<protein>
    <recommendedName>
        <fullName evidence="1">uroporphyrinogen-III C-methyltransferase</fullName>
        <ecNumber evidence="1">2.1.1.107</ecNumber>
    </recommendedName>
</protein>